<keyword evidence="4" id="KW-0479">Metal-binding</keyword>
<feature type="transmembrane region" description="Helical" evidence="11">
    <location>
        <begin position="109"/>
        <end position="129"/>
    </location>
</feature>
<dbReference type="OMA" id="WIIVMES"/>
<evidence type="ECO:0000259" key="12">
    <source>
        <dbReference type="PROSITE" id="PS51292"/>
    </source>
</evidence>
<evidence type="ECO:0000256" key="9">
    <source>
        <dbReference type="ARBA" id="ARBA00023136"/>
    </source>
</evidence>
<dbReference type="InterPro" id="IPR013083">
    <property type="entry name" value="Znf_RING/FYVE/PHD"/>
</dbReference>
<dbReference type="SUPFAM" id="SSF57850">
    <property type="entry name" value="RING/U-box"/>
    <property type="match status" value="1"/>
</dbReference>
<dbReference type="Proteomes" id="UP000821866">
    <property type="component" value="Chromosome 1"/>
</dbReference>
<reference evidence="13" key="1">
    <citation type="journal article" date="2020" name="Cell">
        <title>Large-Scale Comparative Analyses of Tick Genomes Elucidate Their Genetic Diversity and Vector Capacities.</title>
        <authorList>
            <consortium name="Tick Genome and Microbiome Consortium (TIGMIC)"/>
            <person name="Jia N."/>
            <person name="Wang J."/>
            <person name="Shi W."/>
            <person name="Du L."/>
            <person name="Sun Y."/>
            <person name="Zhan W."/>
            <person name="Jiang J.F."/>
            <person name="Wang Q."/>
            <person name="Zhang B."/>
            <person name="Ji P."/>
            <person name="Bell-Sakyi L."/>
            <person name="Cui X.M."/>
            <person name="Yuan T.T."/>
            <person name="Jiang B.G."/>
            <person name="Yang W.F."/>
            <person name="Lam T.T."/>
            <person name="Chang Q.C."/>
            <person name="Ding S.J."/>
            <person name="Wang X.J."/>
            <person name="Zhu J.G."/>
            <person name="Ruan X.D."/>
            <person name="Zhao L."/>
            <person name="Wei J.T."/>
            <person name="Ye R.Z."/>
            <person name="Que T.C."/>
            <person name="Du C.H."/>
            <person name="Zhou Y.H."/>
            <person name="Cheng J.X."/>
            <person name="Dai P.F."/>
            <person name="Guo W.B."/>
            <person name="Han X.H."/>
            <person name="Huang E.J."/>
            <person name="Li L.F."/>
            <person name="Wei W."/>
            <person name="Gao Y.C."/>
            <person name="Liu J.Z."/>
            <person name="Shao H.Z."/>
            <person name="Wang X."/>
            <person name="Wang C.C."/>
            <person name="Yang T.C."/>
            <person name="Huo Q.B."/>
            <person name="Li W."/>
            <person name="Chen H.Y."/>
            <person name="Chen S.E."/>
            <person name="Zhou L.G."/>
            <person name="Ni X.B."/>
            <person name="Tian J.H."/>
            <person name="Sheng Y."/>
            <person name="Liu T."/>
            <person name="Pan Y.S."/>
            <person name="Xia L.Y."/>
            <person name="Li J."/>
            <person name="Zhao F."/>
            <person name="Cao W.C."/>
        </authorList>
    </citation>
    <scope>NUCLEOTIDE SEQUENCE</scope>
    <source>
        <strain evidence="13">Rmic-2018</strain>
    </source>
</reference>
<keyword evidence="7" id="KW-0862">Zinc</keyword>
<evidence type="ECO:0000256" key="11">
    <source>
        <dbReference type="SAM" id="Phobius"/>
    </source>
</evidence>
<keyword evidence="8 11" id="KW-1133">Transmembrane helix</keyword>
<evidence type="ECO:0000256" key="1">
    <source>
        <dbReference type="ARBA" id="ARBA00004141"/>
    </source>
</evidence>
<reference evidence="13" key="2">
    <citation type="submission" date="2021-09" db="EMBL/GenBank/DDBJ databases">
        <authorList>
            <person name="Jia N."/>
            <person name="Wang J."/>
            <person name="Shi W."/>
            <person name="Du L."/>
            <person name="Sun Y."/>
            <person name="Zhan W."/>
            <person name="Jiang J."/>
            <person name="Wang Q."/>
            <person name="Zhang B."/>
            <person name="Ji P."/>
            <person name="Sakyi L.B."/>
            <person name="Cui X."/>
            <person name="Yuan T."/>
            <person name="Jiang B."/>
            <person name="Yang W."/>
            <person name="Lam T.T.-Y."/>
            <person name="Chang Q."/>
            <person name="Ding S."/>
            <person name="Wang X."/>
            <person name="Zhu J."/>
            <person name="Ruan X."/>
            <person name="Zhao L."/>
            <person name="Wei J."/>
            <person name="Que T."/>
            <person name="Du C."/>
            <person name="Cheng J."/>
            <person name="Dai P."/>
            <person name="Han X."/>
            <person name="Huang E."/>
            <person name="Gao Y."/>
            <person name="Liu J."/>
            <person name="Shao H."/>
            <person name="Ye R."/>
            <person name="Li L."/>
            <person name="Wei W."/>
            <person name="Wang X."/>
            <person name="Wang C."/>
            <person name="Huo Q."/>
            <person name="Li W."/>
            <person name="Guo W."/>
            <person name="Chen H."/>
            <person name="Chen S."/>
            <person name="Zhou L."/>
            <person name="Zhou L."/>
            <person name="Ni X."/>
            <person name="Tian J."/>
            <person name="Zhou Y."/>
            <person name="Sheng Y."/>
            <person name="Liu T."/>
            <person name="Pan Y."/>
            <person name="Xia L."/>
            <person name="Li J."/>
            <person name="Zhao F."/>
            <person name="Cao W."/>
        </authorList>
    </citation>
    <scope>NUCLEOTIDE SEQUENCE</scope>
    <source>
        <strain evidence="13">Rmic-2018</strain>
        <tissue evidence="13">Larvae</tissue>
    </source>
</reference>
<dbReference type="EMBL" id="JABSTU010000001">
    <property type="protein sequence ID" value="KAH8042803.1"/>
    <property type="molecule type" value="Genomic_DNA"/>
</dbReference>
<evidence type="ECO:0000313" key="13">
    <source>
        <dbReference type="EMBL" id="KAH8042803.1"/>
    </source>
</evidence>
<evidence type="ECO:0000256" key="3">
    <source>
        <dbReference type="ARBA" id="ARBA00022692"/>
    </source>
</evidence>
<evidence type="ECO:0000256" key="4">
    <source>
        <dbReference type="ARBA" id="ARBA00022723"/>
    </source>
</evidence>
<dbReference type="GO" id="GO:0008270">
    <property type="term" value="F:zinc ion binding"/>
    <property type="evidence" value="ECO:0007669"/>
    <property type="project" value="UniProtKB-KW"/>
</dbReference>
<dbReference type="OrthoDB" id="6513711at2759"/>
<keyword evidence="9 11" id="KW-0472">Membrane</keyword>
<dbReference type="PANTHER" id="PTHR46065:SF3">
    <property type="entry name" value="FI20425P1"/>
    <property type="match status" value="1"/>
</dbReference>
<evidence type="ECO:0000256" key="10">
    <source>
        <dbReference type="SAM" id="MobiDB-lite"/>
    </source>
</evidence>
<keyword evidence="3 11" id="KW-0812">Transmembrane</keyword>
<dbReference type="GO" id="GO:0016567">
    <property type="term" value="P:protein ubiquitination"/>
    <property type="evidence" value="ECO:0007669"/>
    <property type="project" value="TreeGrafter"/>
</dbReference>
<comment type="subcellular location">
    <subcellularLocation>
        <location evidence="1">Membrane</location>
        <topology evidence="1">Multi-pass membrane protein</topology>
    </subcellularLocation>
</comment>
<protein>
    <recommendedName>
        <fullName evidence="12">RING-CH-type domain-containing protein</fullName>
    </recommendedName>
</protein>
<dbReference type="SMART" id="SM00744">
    <property type="entry name" value="RINGv"/>
    <property type="match status" value="1"/>
</dbReference>
<sequence>MAKNPTSRRSTPADKAEKAAVAPRPLEKLEDHADQMCRICHDEADLENGPLLQPCRCKGTIAFVHKCCLEDSLRVWGDMCTVCCTRIEMPFERAPLWRSFRDFVNWEEMLCFTTECFVMAIAMLFLAIVVGAPGWIAVMLVFAVLFLILSTCSMIIAADK</sequence>
<organism evidence="13 14">
    <name type="scientific">Rhipicephalus microplus</name>
    <name type="common">Cattle tick</name>
    <name type="synonym">Boophilus microplus</name>
    <dbReference type="NCBI Taxonomy" id="6941"/>
    <lineage>
        <taxon>Eukaryota</taxon>
        <taxon>Metazoa</taxon>
        <taxon>Ecdysozoa</taxon>
        <taxon>Arthropoda</taxon>
        <taxon>Chelicerata</taxon>
        <taxon>Arachnida</taxon>
        <taxon>Acari</taxon>
        <taxon>Parasitiformes</taxon>
        <taxon>Ixodida</taxon>
        <taxon>Ixodoidea</taxon>
        <taxon>Ixodidae</taxon>
        <taxon>Rhipicephalinae</taxon>
        <taxon>Rhipicephalus</taxon>
        <taxon>Boophilus</taxon>
    </lineage>
</organism>
<feature type="region of interest" description="Disordered" evidence="10">
    <location>
        <begin position="1"/>
        <end position="24"/>
    </location>
</feature>
<keyword evidence="2" id="KW-0808">Transferase</keyword>
<evidence type="ECO:0000256" key="5">
    <source>
        <dbReference type="ARBA" id="ARBA00022771"/>
    </source>
</evidence>
<gene>
    <name evidence="13" type="ORF">HPB51_025855</name>
</gene>
<evidence type="ECO:0000313" key="14">
    <source>
        <dbReference type="Proteomes" id="UP000821866"/>
    </source>
</evidence>
<dbReference type="Gene3D" id="3.30.40.10">
    <property type="entry name" value="Zinc/RING finger domain, C3HC4 (zinc finger)"/>
    <property type="match status" value="1"/>
</dbReference>
<dbReference type="PANTHER" id="PTHR46065">
    <property type="entry name" value="E3 UBIQUITIN-PROTEIN LIGASE MARCH 2/3 FAMILY MEMBER"/>
    <property type="match status" value="1"/>
</dbReference>
<dbReference type="GO" id="GO:0016020">
    <property type="term" value="C:membrane"/>
    <property type="evidence" value="ECO:0007669"/>
    <property type="project" value="UniProtKB-SubCell"/>
</dbReference>
<evidence type="ECO:0000256" key="8">
    <source>
        <dbReference type="ARBA" id="ARBA00022989"/>
    </source>
</evidence>
<proteinExistence type="predicted"/>
<feature type="domain" description="RING-CH-type" evidence="12">
    <location>
        <begin position="29"/>
        <end position="94"/>
    </location>
</feature>
<keyword evidence="5" id="KW-0863">Zinc-finger</keyword>
<comment type="caution">
    <text evidence="13">The sequence shown here is derived from an EMBL/GenBank/DDBJ whole genome shotgun (WGS) entry which is preliminary data.</text>
</comment>
<evidence type="ECO:0000256" key="2">
    <source>
        <dbReference type="ARBA" id="ARBA00022679"/>
    </source>
</evidence>
<dbReference type="GO" id="GO:0004842">
    <property type="term" value="F:ubiquitin-protein transferase activity"/>
    <property type="evidence" value="ECO:0007669"/>
    <property type="project" value="TreeGrafter"/>
</dbReference>
<feature type="transmembrane region" description="Helical" evidence="11">
    <location>
        <begin position="135"/>
        <end position="158"/>
    </location>
</feature>
<accession>A0A9J6F9C6</accession>
<feature type="compositionally biased region" description="Polar residues" evidence="10">
    <location>
        <begin position="1"/>
        <end position="10"/>
    </location>
</feature>
<dbReference type="PROSITE" id="PS51292">
    <property type="entry name" value="ZF_RING_CH"/>
    <property type="match status" value="1"/>
</dbReference>
<dbReference type="VEuPathDB" id="VectorBase:LOC119174116"/>
<dbReference type="Pfam" id="PF12906">
    <property type="entry name" value="RINGv"/>
    <property type="match status" value="1"/>
</dbReference>
<name>A0A9J6F9C6_RHIMP</name>
<dbReference type="AlphaFoldDB" id="A0A9J6F9C6"/>
<dbReference type="InterPro" id="IPR011016">
    <property type="entry name" value="Znf_RING-CH"/>
</dbReference>
<evidence type="ECO:0000256" key="7">
    <source>
        <dbReference type="ARBA" id="ARBA00022833"/>
    </source>
</evidence>
<keyword evidence="14" id="KW-1185">Reference proteome</keyword>
<evidence type="ECO:0000256" key="6">
    <source>
        <dbReference type="ARBA" id="ARBA00022786"/>
    </source>
</evidence>
<keyword evidence="6" id="KW-0833">Ubl conjugation pathway</keyword>